<dbReference type="InterPro" id="IPR019748">
    <property type="entry name" value="FERM_central"/>
</dbReference>
<dbReference type="InterPro" id="IPR000299">
    <property type="entry name" value="FERM_domain"/>
</dbReference>
<dbReference type="GO" id="GO:0005886">
    <property type="term" value="C:plasma membrane"/>
    <property type="evidence" value="ECO:0007669"/>
    <property type="project" value="TreeGrafter"/>
</dbReference>
<dbReference type="SMART" id="SM01244">
    <property type="entry name" value="IRS"/>
    <property type="match status" value="1"/>
</dbReference>
<dbReference type="GO" id="GO:0098609">
    <property type="term" value="P:cell-cell adhesion"/>
    <property type="evidence" value="ECO:0007669"/>
    <property type="project" value="TreeGrafter"/>
</dbReference>
<evidence type="ECO:0000259" key="1">
    <source>
        <dbReference type="PROSITE" id="PS50057"/>
    </source>
</evidence>
<dbReference type="Pfam" id="PF02174">
    <property type="entry name" value="IRS"/>
    <property type="match status" value="1"/>
</dbReference>
<dbReference type="CDD" id="cd17089">
    <property type="entry name" value="FERM_F0_TLN"/>
    <property type="match status" value="1"/>
</dbReference>
<dbReference type="PANTHER" id="PTHR19981">
    <property type="entry name" value="TALIN"/>
    <property type="match status" value="1"/>
</dbReference>
<dbReference type="PRINTS" id="PR01345">
    <property type="entry name" value="CERVTRCPTASE"/>
</dbReference>
<dbReference type="Gene3D" id="3.10.20.90">
    <property type="entry name" value="Phosphatidylinositol 3-kinase Catalytic Subunit, Chain A, domain 1"/>
    <property type="match status" value="2"/>
</dbReference>
<dbReference type="InterPro" id="IPR000477">
    <property type="entry name" value="RT_dom"/>
</dbReference>
<reference evidence="3" key="1">
    <citation type="submission" date="2016-11" db="UniProtKB">
        <authorList>
            <consortium name="WormBaseParasite"/>
        </authorList>
    </citation>
    <scope>IDENTIFICATION</scope>
</reference>
<dbReference type="InterPro" id="IPR019747">
    <property type="entry name" value="FERM_CS"/>
</dbReference>
<dbReference type="CDD" id="cd14473">
    <property type="entry name" value="FERM_B-lobe"/>
    <property type="match status" value="1"/>
</dbReference>
<dbReference type="GO" id="GO:0005737">
    <property type="term" value="C:cytoplasm"/>
    <property type="evidence" value="ECO:0007669"/>
    <property type="project" value="TreeGrafter"/>
</dbReference>
<organism evidence="2 3">
    <name type="scientific">Meloidogyne hapla</name>
    <name type="common">Root-knot nematode worm</name>
    <dbReference type="NCBI Taxonomy" id="6305"/>
    <lineage>
        <taxon>Eukaryota</taxon>
        <taxon>Metazoa</taxon>
        <taxon>Ecdysozoa</taxon>
        <taxon>Nematoda</taxon>
        <taxon>Chromadorea</taxon>
        <taxon>Rhabditida</taxon>
        <taxon>Tylenchina</taxon>
        <taxon>Tylenchomorpha</taxon>
        <taxon>Tylenchoidea</taxon>
        <taxon>Meloidogynidae</taxon>
        <taxon>Meloidogyninae</taxon>
        <taxon>Meloidogyne</taxon>
    </lineage>
</organism>
<dbReference type="Pfam" id="PF00078">
    <property type="entry name" value="RVT_1"/>
    <property type="match status" value="1"/>
</dbReference>
<proteinExistence type="predicted"/>
<dbReference type="SMART" id="SM00295">
    <property type="entry name" value="B41"/>
    <property type="match status" value="1"/>
</dbReference>
<dbReference type="GO" id="GO:0030036">
    <property type="term" value="P:actin cytoskeleton organization"/>
    <property type="evidence" value="ECO:0007669"/>
    <property type="project" value="TreeGrafter"/>
</dbReference>
<dbReference type="Gene3D" id="2.30.29.30">
    <property type="entry name" value="Pleckstrin-homology domain (PH domain)/Phosphotyrosine-binding domain (PTB)"/>
    <property type="match status" value="1"/>
</dbReference>
<dbReference type="AlphaFoldDB" id="A0A1I8B0K3"/>
<keyword evidence="2" id="KW-1185">Reference proteome</keyword>
<dbReference type="CDD" id="cd10569">
    <property type="entry name" value="FERM_C_Talin"/>
    <property type="match status" value="1"/>
</dbReference>
<dbReference type="CDD" id="cd17090">
    <property type="entry name" value="FERM_F1_TLN"/>
    <property type="match status" value="1"/>
</dbReference>
<dbReference type="InterPro" id="IPR032425">
    <property type="entry name" value="FERM_f0"/>
</dbReference>
<evidence type="ECO:0000313" key="3">
    <source>
        <dbReference type="WBParaSite" id="MhA1_Contig1189.frz3.fgene1"/>
    </source>
</evidence>
<sequence length="846" mass="97879">MGVLTLNIECHERGVKKTMQFEPRTLVHDACRMVRDKLGPMSGNPNDYGLFRVEDDPTKCVWMENGRTLEYYLIRNGDTLEYKNKIRSLRVRTLDGGAVKTIFVDESQPVSQLMVVICSKMGIANHEEYSLVRGSSPALDDENGYGRDQYQIQRNDRERTPYANGTDQYDGGTRVHQKGKGGLENTFMNTIGRKKERQIQQLRAKLHTEEEIHWVDHSKTLREQNIGDEEELTLRRKFFFSDTNIDTRDPVQLNLLYIQCRDGVLRGLHPVSRDTAIKLAALQCYIEYGPFEEGIQRNVDSKNLLPKEYSRAKELEKNIIQEYRELIYEDSAAPKKKYCELCQSLPTYGVSFFLVKEKMPGKNKLIPRLLGVNKESVMRVDERTKAVLKEWPLEQVRRWAASYKTFTLDFGDYKDGYYSVQTLEGERIGQLIGGYIDIILKKKRIVDHTGIEGDEGATMVEDIVAPARATLLAHSEPTPIIAQEPGGSIYGIYRPEAATSPQASILYKFDKDWPDLKKSVVKIGNEFSKQFSITSGVPQGSILGPLLFNIYISDMPKLCDTPNIKIKLFADDVKAYQILSKTNSNYSSLQIFINKFIQYCNTNGLNISLQKCSVLYIGKSNPKIDYFIGNHKIFQINNEDKNRDLGIFFTSKFKFNKHIQTISLRANRNCFPLIKSLKSHDPKILIEAFNVYVRSILEFGSQVWNSLTRNNIKQLEDIQKRYLRFTYKRITKVKIQDIPSYKNLLQYFKVESLEHRRLKADLKLFHQHIFGKIKIKHNNSYLIRQTKTRGEKYKIQPTRCSTMIRYNSFFIRTARIYTLIPIEIRKNTPKMFSKLLAQLDISTIIK</sequence>
<dbReference type="InterPro" id="IPR014352">
    <property type="entry name" value="FERM/acyl-CoA-bd_prot_sf"/>
</dbReference>
<dbReference type="SUPFAM" id="SSF47031">
    <property type="entry name" value="Second domain of FERM"/>
    <property type="match status" value="1"/>
</dbReference>
<feature type="domain" description="FERM" evidence="1">
    <location>
        <begin position="87"/>
        <end position="443"/>
    </location>
</feature>
<dbReference type="SUPFAM" id="SSF50729">
    <property type="entry name" value="PH domain-like"/>
    <property type="match status" value="1"/>
</dbReference>
<dbReference type="PROSITE" id="PS00660">
    <property type="entry name" value="FERM_1"/>
    <property type="match status" value="1"/>
</dbReference>
<dbReference type="InterPro" id="IPR035963">
    <property type="entry name" value="FERM_2"/>
</dbReference>
<dbReference type="Gene3D" id="1.20.80.10">
    <property type="match status" value="1"/>
</dbReference>
<dbReference type="PANTHER" id="PTHR19981:SF1">
    <property type="entry name" value="RHEA, ISOFORM B"/>
    <property type="match status" value="1"/>
</dbReference>
<dbReference type="WBParaSite" id="MhA1_Contig1189.frz3.fgene1">
    <property type="protein sequence ID" value="MhA1_Contig1189.frz3.fgene1"/>
    <property type="gene ID" value="MhA1_Contig1189.frz3.fgene1"/>
</dbReference>
<dbReference type="Proteomes" id="UP000095281">
    <property type="component" value="Unplaced"/>
</dbReference>
<evidence type="ECO:0000313" key="2">
    <source>
        <dbReference type="Proteomes" id="UP000095281"/>
    </source>
</evidence>
<dbReference type="FunFam" id="2.30.29.30:FF:000028">
    <property type="entry name" value="Talin 2"/>
    <property type="match status" value="1"/>
</dbReference>
<name>A0A1I8B0K3_MELHA</name>
<dbReference type="InterPro" id="IPR019749">
    <property type="entry name" value="Band_41_domain"/>
</dbReference>
<dbReference type="GO" id="GO:0005178">
    <property type="term" value="F:integrin binding"/>
    <property type="evidence" value="ECO:0007669"/>
    <property type="project" value="TreeGrafter"/>
</dbReference>
<dbReference type="InterPro" id="IPR011993">
    <property type="entry name" value="PH-like_dom_sf"/>
</dbReference>
<dbReference type="InterPro" id="IPR002404">
    <property type="entry name" value="IRS_PTB"/>
</dbReference>
<protein>
    <submittedName>
        <fullName evidence="3">FERM domain-containing protein</fullName>
    </submittedName>
</protein>
<dbReference type="PROSITE" id="PS50057">
    <property type="entry name" value="FERM_3"/>
    <property type="match status" value="1"/>
</dbReference>
<dbReference type="Pfam" id="PF16511">
    <property type="entry name" value="FERM_f0"/>
    <property type="match status" value="1"/>
</dbReference>
<accession>A0A1I8B0K3</accession>
<dbReference type="GO" id="GO:0005925">
    <property type="term" value="C:focal adhesion"/>
    <property type="evidence" value="ECO:0007669"/>
    <property type="project" value="TreeGrafter"/>
</dbReference>